<feature type="transmembrane region" description="Helical" evidence="6">
    <location>
        <begin position="88"/>
        <end position="111"/>
    </location>
</feature>
<proteinExistence type="predicted"/>
<evidence type="ECO:0000256" key="2">
    <source>
        <dbReference type="ARBA" id="ARBA00022448"/>
    </source>
</evidence>
<dbReference type="CDD" id="cd17319">
    <property type="entry name" value="MFS_ExuT_GudP_like"/>
    <property type="match status" value="1"/>
</dbReference>
<dbReference type="Pfam" id="PF07690">
    <property type="entry name" value="MFS_1"/>
    <property type="match status" value="1"/>
</dbReference>
<accession>A0ABT6PI08</accession>
<feature type="transmembrane region" description="Helical" evidence="6">
    <location>
        <begin position="409"/>
        <end position="428"/>
    </location>
</feature>
<evidence type="ECO:0000313" key="9">
    <source>
        <dbReference type="Proteomes" id="UP001237595"/>
    </source>
</evidence>
<evidence type="ECO:0000256" key="4">
    <source>
        <dbReference type="ARBA" id="ARBA00022989"/>
    </source>
</evidence>
<protein>
    <submittedName>
        <fullName evidence="8">MFS transporter</fullName>
    </submittedName>
</protein>
<feature type="transmembrane region" description="Helical" evidence="6">
    <location>
        <begin position="372"/>
        <end position="397"/>
    </location>
</feature>
<keyword evidence="3 6" id="KW-0812">Transmembrane</keyword>
<feature type="transmembrane region" description="Helical" evidence="6">
    <location>
        <begin position="253"/>
        <end position="275"/>
    </location>
</feature>
<evidence type="ECO:0000259" key="7">
    <source>
        <dbReference type="PROSITE" id="PS50850"/>
    </source>
</evidence>
<dbReference type="InterPro" id="IPR011701">
    <property type="entry name" value="MFS"/>
</dbReference>
<dbReference type="PROSITE" id="PS50850">
    <property type="entry name" value="MFS"/>
    <property type="match status" value="1"/>
</dbReference>
<feature type="transmembrane region" description="Helical" evidence="6">
    <location>
        <begin position="320"/>
        <end position="339"/>
    </location>
</feature>
<gene>
    <name evidence="8" type="ORF">QFW96_03380</name>
</gene>
<dbReference type="RefSeq" id="WP_281453985.1">
    <property type="nucleotide sequence ID" value="NZ_JASAOF010000001.1"/>
</dbReference>
<evidence type="ECO:0000256" key="3">
    <source>
        <dbReference type="ARBA" id="ARBA00022692"/>
    </source>
</evidence>
<dbReference type="PANTHER" id="PTHR43791:SF36">
    <property type="entry name" value="TRANSPORTER, PUTATIVE (AFU_ORTHOLOGUE AFUA_6G08340)-RELATED"/>
    <property type="match status" value="1"/>
</dbReference>
<evidence type="ECO:0000256" key="5">
    <source>
        <dbReference type="ARBA" id="ARBA00023136"/>
    </source>
</evidence>
<dbReference type="InterPro" id="IPR020846">
    <property type="entry name" value="MFS_dom"/>
</dbReference>
<dbReference type="Proteomes" id="UP001237595">
    <property type="component" value="Unassembled WGS sequence"/>
</dbReference>
<keyword evidence="9" id="KW-1185">Reference proteome</keyword>
<evidence type="ECO:0000256" key="1">
    <source>
        <dbReference type="ARBA" id="ARBA00004651"/>
    </source>
</evidence>
<comment type="subcellular location">
    <subcellularLocation>
        <location evidence="1">Cell membrane</location>
        <topology evidence="1">Multi-pass membrane protein</topology>
    </subcellularLocation>
</comment>
<feature type="transmembrane region" description="Helical" evidence="6">
    <location>
        <begin position="185"/>
        <end position="207"/>
    </location>
</feature>
<evidence type="ECO:0000313" key="8">
    <source>
        <dbReference type="EMBL" id="MDI2027634.1"/>
    </source>
</evidence>
<keyword evidence="4 6" id="KW-1133">Transmembrane helix</keyword>
<dbReference type="InterPro" id="IPR036259">
    <property type="entry name" value="MFS_trans_sf"/>
</dbReference>
<feature type="transmembrane region" description="Helical" evidence="6">
    <location>
        <begin position="287"/>
        <end position="308"/>
    </location>
</feature>
<dbReference type="SUPFAM" id="SSF103473">
    <property type="entry name" value="MFS general substrate transporter"/>
    <property type="match status" value="1"/>
</dbReference>
<dbReference type="Gene3D" id="1.20.1250.20">
    <property type="entry name" value="MFS general substrate transporter like domains"/>
    <property type="match status" value="2"/>
</dbReference>
<dbReference type="EMBL" id="JASAOF010000001">
    <property type="protein sequence ID" value="MDI2027634.1"/>
    <property type="molecule type" value="Genomic_DNA"/>
</dbReference>
<feature type="domain" description="Major facilitator superfamily (MFS) profile" evidence="7">
    <location>
        <begin position="27"/>
        <end position="433"/>
    </location>
</feature>
<comment type="caution">
    <text evidence="8">The sequence shown here is derived from an EMBL/GenBank/DDBJ whole genome shotgun (WGS) entry which is preliminary data.</text>
</comment>
<feature type="transmembrane region" description="Helical" evidence="6">
    <location>
        <begin position="345"/>
        <end position="365"/>
    </location>
</feature>
<dbReference type="PANTHER" id="PTHR43791">
    <property type="entry name" value="PERMEASE-RELATED"/>
    <property type="match status" value="1"/>
</dbReference>
<name>A0ABT6PI08_9PSEU</name>
<organism evidence="8 9">
    <name type="scientific">Saccharopolyspora ipomoeae</name>
    <dbReference type="NCBI Taxonomy" id="3042027"/>
    <lineage>
        <taxon>Bacteria</taxon>
        <taxon>Bacillati</taxon>
        <taxon>Actinomycetota</taxon>
        <taxon>Actinomycetes</taxon>
        <taxon>Pseudonocardiales</taxon>
        <taxon>Pseudonocardiaceae</taxon>
        <taxon>Saccharopolyspora</taxon>
    </lineage>
</organism>
<keyword evidence="5 6" id="KW-0472">Membrane</keyword>
<reference evidence="8 9" key="1">
    <citation type="submission" date="2023-04" db="EMBL/GenBank/DDBJ databases">
        <title>Draft genome sequence of Saccharopolyspora sp. TS4A08 isolated from sweet potato rhizospheric soil.</title>
        <authorList>
            <person name="Suksaard P."/>
            <person name="Duangmal K."/>
        </authorList>
    </citation>
    <scope>NUCLEOTIDE SEQUENCE [LARGE SCALE GENOMIC DNA]</scope>
    <source>
        <strain evidence="8 9">TS4A08</strain>
    </source>
</reference>
<feature type="transmembrane region" description="Helical" evidence="6">
    <location>
        <begin position="57"/>
        <end position="76"/>
    </location>
</feature>
<feature type="transmembrane region" description="Helical" evidence="6">
    <location>
        <begin position="151"/>
        <end position="173"/>
    </location>
</feature>
<sequence>MSSTPENSSAVPAAEDPRLTRLITRKLMPLLMIAYVISFIDRTNIGLAKTHLEADLGISAAAFGLGAGLFFLAYSLCEVPSNFMMHRFGARFWITRIMVTWGLLSAGMAFVQGETSFYVMRVLLGIAEAGFFPGVMLYLTYWFTRRQRAAAMGLFLAAVPVANIIGAPLGGAILGLDGAAGLHGWQWMFIVEGLPAVFLAVVVWKLLPDGPRNAKWLSEEQAGRLEAHLRAEQEAGAAESGTHSFAGVFRDKFIVMAIAIYFCHQIAVYSLTYFLPTIIDSWGEMSSLTIGLITALPWVASAAGALLLPRYATNAARSRSILVGGLAAMTVGLLIAAVAPAIVALLGFCLTAACFFVVQPIMFAVPSTRLSGATLAGGIALMNTLGILGGFVGPYVMGLLEEATGSAVSGLWFVAALVAIGALLGLGFPKREPLVHDHAAKAGPQTACGE</sequence>
<keyword evidence="2" id="KW-0813">Transport</keyword>
<evidence type="ECO:0000256" key="6">
    <source>
        <dbReference type="SAM" id="Phobius"/>
    </source>
</evidence>
<feature type="transmembrane region" description="Helical" evidence="6">
    <location>
        <begin position="117"/>
        <end position="139"/>
    </location>
</feature>